<sequence length="191" mass="21257">MKYIQVTENQMLQMLSNPDTEISGFEFTKMDFTELNLKSSLFLDCKFVSCNFANCSLMNVAFRGVAFEDCNLMGTNWTEVRKNGGYTFSGCKLDYTSFQGVDLRGSGFVNCMIRESDFAGANLSKVSLAGSSLAGTSFTNANIEKADFRGARDYFIDPKFTKIKDAHFSFPEALVLIEALGAKPFSIQYLN</sequence>
<reference evidence="2 3" key="1">
    <citation type="submission" date="2017-04" db="EMBL/GenBank/DDBJ databases">
        <title>Whole genome sequence of Bdellovibrio bacteriovorus strain SSB218315.</title>
        <authorList>
            <person name="Oyedara O."/>
            <person name="Rodriguez-Perez M.A."/>
        </authorList>
    </citation>
    <scope>NUCLEOTIDE SEQUENCE [LARGE SCALE GENOMIC DNA]</scope>
    <source>
        <strain evidence="2 3">SSB218315</strain>
    </source>
</reference>
<dbReference type="PANTHER" id="PTHR47485">
    <property type="entry name" value="THYLAKOID LUMENAL 17.4 KDA PROTEIN, CHLOROPLASTIC"/>
    <property type="match status" value="1"/>
</dbReference>
<evidence type="ECO:0000313" key="2">
    <source>
        <dbReference type="EMBL" id="ASD64588.1"/>
    </source>
</evidence>
<evidence type="ECO:0000313" key="3">
    <source>
        <dbReference type="Proteomes" id="UP000197003"/>
    </source>
</evidence>
<dbReference type="PANTHER" id="PTHR47485:SF1">
    <property type="entry name" value="THYLAKOID LUMENAL 17.4 KDA PROTEIN, CHLOROPLASTIC"/>
    <property type="match status" value="1"/>
</dbReference>
<dbReference type="EMBL" id="CP020946">
    <property type="protein sequence ID" value="ASD64588.1"/>
    <property type="molecule type" value="Genomic_DNA"/>
</dbReference>
<dbReference type="SUPFAM" id="SSF141571">
    <property type="entry name" value="Pentapeptide repeat-like"/>
    <property type="match status" value="1"/>
</dbReference>
<dbReference type="Pfam" id="PF00805">
    <property type="entry name" value="Pentapeptide"/>
    <property type="match status" value="1"/>
</dbReference>
<dbReference type="InterPro" id="IPR001646">
    <property type="entry name" value="5peptide_repeat"/>
</dbReference>
<accession>A0A1Z3NAT0</accession>
<dbReference type="RefSeq" id="WP_088566048.1">
    <property type="nucleotide sequence ID" value="NZ_CP020946.1"/>
</dbReference>
<protein>
    <recommendedName>
        <fullName evidence="4">Pentapeptide repeat-containing protein</fullName>
    </recommendedName>
</protein>
<dbReference type="Gene3D" id="2.160.20.80">
    <property type="entry name" value="E3 ubiquitin-protein ligase SopA"/>
    <property type="match status" value="1"/>
</dbReference>
<dbReference type="Pfam" id="PF13599">
    <property type="entry name" value="Pentapeptide_4"/>
    <property type="match status" value="1"/>
</dbReference>
<dbReference type="Proteomes" id="UP000197003">
    <property type="component" value="Chromosome"/>
</dbReference>
<organism evidence="2 3">
    <name type="scientific">Bdellovibrio bacteriovorus</name>
    <dbReference type="NCBI Taxonomy" id="959"/>
    <lineage>
        <taxon>Bacteria</taxon>
        <taxon>Pseudomonadati</taxon>
        <taxon>Bdellovibrionota</taxon>
        <taxon>Bdellovibrionia</taxon>
        <taxon>Bdellovibrionales</taxon>
        <taxon>Pseudobdellovibrionaceae</taxon>
        <taxon>Bdellovibrio</taxon>
    </lineage>
</organism>
<evidence type="ECO:0000256" key="1">
    <source>
        <dbReference type="ARBA" id="ARBA00022737"/>
    </source>
</evidence>
<keyword evidence="1" id="KW-0677">Repeat</keyword>
<evidence type="ECO:0008006" key="4">
    <source>
        <dbReference type="Google" id="ProtNLM"/>
    </source>
</evidence>
<proteinExistence type="predicted"/>
<gene>
    <name evidence="2" type="ORF">B9G79_13910</name>
</gene>
<dbReference type="OrthoDB" id="2579959at2"/>
<name>A0A1Z3NAT0_BDEBC</name>
<dbReference type="AlphaFoldDB" id="A0A1Z3NAT0"/>